<keyword evidence="2" id="KW-1185">Reference proteome</keyword>
<dbReference type="Proteomes" id="UP000077013">
    <property type="component" value="Unassembled WGS sequence"/>
</dbReference>
<dbReference type="STRING" id="1763537.ULVI_03565"/>
<dbReference type="AlphaFoldDB" id="A0A167IMM8"/>
<comment type="caution">
    <text evidence="1">The sequence shown here is derived from an EMBL/GenBank/DDBJ whole genome shotgun (WGS) entry which is preliminary data.</text>
</comment>
<dbReference type="PANTHER" id="PTHR36529">
    <property type="entry name" value="SLL1095 PROTEIN"/>
    <property type="match status" value="1"/>
</dbReference>
<proteinExistence type="predicted"/>
<name>A0A167IMM8_9FLAO</name>
<dbReference type="Gene3D" id="3.90.550.10">
    <property type="entry name" value="Spore Coat Polysaccharide Biosynthesis Protein SpsA, Chain A"/>
    <property type="match status" value="1"/>
</dbReference>
<dbReference type="InterPro" id="IPR029044">
    <property type="entry name" value="Nucleotide-diphossugar_trans"/>
</dbReference>
<dbReference type="GO" id="GO:0016740">
    <property type="term" value="F:transferase activity"/>
    <property type="evidence" value="ECO:0007669"/>
    <property type="project" value="UniProtKB-KW"/>
</dbReference>
<organism evidence="1 2">
    <name type="scientific">Cochleicola gelatinilyticus</name>
    <dbReference type="NCBI Taxonomy" id="1763537"/>
    <lineage>
        <taxon>Bacteria</taxon>
        <taxon>Pseudomonadati</taxon>
        <taxon>Bacteroidota</taxon>
        <taxon>Flavobacteriia</taxon>
        <taxon>Flavobacteriales</taxon>
        <taxon>Flavobacteriaceae</taxon>
        <taxon>Cochleicola</taxon>
    </lineage>
</organism>
<sequence length="231" mass="26290">MAILGTKNHDNKEDAKDVFHFPTSKNALIIFTRNPELGKCKTRLAATVGDESALKIYEFLIQHTVSITKLANADKFVFYSENVQNNDQWENMIYSKTEQVGEDLGARMYHAFADVFRRGYENAIVIGSDMYDLSTQDLNEAFSALENNEFVIGPAEDGGYYLLGMKHLTASVFRNKTWGTNTVLEETLKDLKDHSVCKLSIRNDVDYYEDIKDIDVFKQFLSVPTNPKKDS</sequence>
<evidence type="ECO:0000313" key="2">
    <source>
        <dbReference type="Proteomes" id="UP000077013"/>
    </source>
</evidence>
<dbReference type="SUPFAM" id="SSF53448">
    <property type="entry name" value="Nucleotide-diphospho-sugar transferases"/>
    <property type="match status" value="1"/>
</dbReference>
<dbReference type="RefSeq" id="WP_068589836.1">
    <property type="nucleotide sequence ID" value="NZ_LRXL01000026.1"/>
</dbReference>
<evidence type="ECO:0000313" key="1">
    <source>
        <dbReference type="EMBL" id="OAB79829.1"/>
    </source>
</evidence>
<reference evidence="1 2" key="1">
    <citation type="submission" date="2016-02" db="EMBL/GenBank/DDBJ databases">
        <title>Ulvibacter sp. LPB0005, isolated from Thais luteostoma.</title>
        <authorList>
            <person name="Shin S.-K."/>
            <person name="Yi H."/>
        </authorList>
    </citation>
    <scope>NUCLEOTIDE SEQUENCE [LARGE SCALE GENOMIC DNA]</scope>
    <source>
        <strain evidence="1 2">LPB0005</strain>
    </source>
</reference>
<accession>A0A167IMM8</accession>
<dbReference type="InterPro" id="IPR018641">
    <property type="entry name" value="Trfase_1_rSAM/seldom-assoc"/>
</dbReference>
<dbReference type="PANTHER" id="PTHR36529:SF1">
    <property type="entry name" value="GLYCOSYLTRANSFERASE"/>
    <property type="match status" value="1"/>
</dbReference>
<dbReference type="Pfam" id="PF09837">
    <property type="entry name" value="DUF2064"/>
    <property type="match status" value="1"/>
</dbReference>
<protein>
    <submittedName>
        <fullName evidence="1">Glycosyltransferase</fullName>
    </submittedName>
</protein>
<dbReference type="EMBL" id="LRXL01000026">
    <property type="protein sequence ID" value="OAB79829.1"/>
    <property type="molecule type" value="Genomic_DNA"/>
</dbReference>
<dbReference type="NCBIfam" id="TIGR04282">
    <property type="entry name" value="glyco_like_cofC"/>
    <property type="match status" value="1"/>
</dbReference>
<dbReference type="OrthoDB" id="9798250at2"/>
<keyword evidence="1" id="KW-0808">Transferase</keyword>
<gene>
    <name evidence="1" type="ORF">ULVI_03565</name>
</gene>